<evidence type="ECO:0000313" key="3">
    <source>
        <dbReference type="Proteomes" id="UP000238523"/>
    </source>
</evidence>
<accession>A0A2K9ZEI0</accession>
<keyword evidence="1" id="KW-1133">Transmembrane helix</keyword>
<name>A0A2K9ZEI0_RHILE</name>
<evidence type="ECO:0000313" key="2">
    <source>
        <dbReference type="EMBL" id="AUW46665.1"/>
    </source>
</evidence>
<organism evidence="2 3">
    <name type="scientific">Rhizobium leguminosarum</name>
    <dbReference type="NCBI Taxonomy" id="384"/>
    <lineage>
        <taxon>Bacteria</taxon>
        <taxon>Pseudomonadati</taxon>
        <taxon>Pseudomonadota</taxon>
        <taxon>Alphaproteobacteria</taxon>
        <taxon>Hyphomicrobiales</taxon>
        <taxon>Rhizobiaceae</taxon>
        <taxon>Rhizobium/Agrobacterium group</taxon>
        <taxon>Rhizobium</taxon>
    </lineage>
</organism>
<keyword evidence="1" id="KW-0812">Transmembrane</keyword>
<protein>
    <submittedName>
        <fullName evidence="2">Uncharacterized protein</fullName>
    </submittedName>
</protein>
<dbReference type="EMBL" id="CP025014">
    <property type="protein sequence ID" value="AUW46665.1"/>
    <property type="molecule type" value="Genomic_DNA"/>
</dbReference>
<reference evidence="2 3" key="1">
    <citation type="submission" date="2017-11" db="EMBL/GenBank/DDBJ databases">
        <title>Complete genome of Rhizobium leguminosarum Norway, an ineffective micro-symbiont.</title>
        <authorList>
            <person name="Hoffrichter A."/>
            <person name="Liang J."/>
            <person name="Brachmann A."/>
            <person name="Marin M."/>
        </authorList>
    </citation>
    <scope>NUCLEOTIDE SEQUENCE [LARGE SCALE GENOMIC DNA]</scope>
    <source>
        <strain evidence="2 3">Norway</strain>
        <plasmid evidence="3">prln2</plasmid>
    </source>
</reference>
<feature type="transmembrane region" description="Helical" evidence="1">
    <location>
        <begin position="25"/>
        <end position="49"/>
    </location>
</feature>
<sequence>MRGADCLPAGHPLHRIENRFSVPSAGLAFCVLLFVIVVVGAELHILLLFRPSTDVHLALDLSSVP</sequence>
<keyword evidence="1" id="KW-0472">Membrane</keyword>
<dbReference type="Proteomes" id="UP000238523">
    <property type="component" value="Plasmid pRLN2"/>
</dbReference>
<gene>
    <name evidence="2" type="ORF">CUJ84_pRLN2000119</name>
</gene>
<proteinExistence type="predicted"/>
<evidence type="ECO:0000256" key="1">
    <source>
        <dbReference type="SAM" id="Phobius"/>
    </source>
</evidence>
<geneLocation type="plasmid" evidence="3">
    <name>prln2</name>
</geneLocation>
<dbReference type="AlphaFoldDB" id="A0A2K9ZEI0"/>
<keyword evidence="2" id="KW-0614">Plasmid</keyword>